<accession>L7JXJ1</accession>
<dbReference type="InParanoid" id="L7JXJ1"/>
<dbReference type="Proteomes" id="UP000011185">
    <property type="component" value="Unassembled WGS sequence"/>
</dbReference>
<dbReference type="AlphaFoldDB" id="L7JXJ1"/>
<dbReference type="VEuPathDB" id="MicrosporidiaDB:THOM_0874"/>
<proteinExistence type="predicted"/>
<organism evidence="1 2">
    <name type="scientific">Trachipleistophora hominis</name>
    <name type="common">Microsporidian parasite</name>
    <dbReference type="NCBI Taxonomy" id="72359"/>
    <lineage>
        <taxon>Eukaryota</taxon>
        <taxon>Fungi</taxon>
        <taxon>Fungi incertae sedis</taxon>
        <taxon>Microsporidia</taxon>
        <taxon>Pleistophoridae</taxon>
        <taxon>Trachipleistophora</taxon>
    </lineage>
</organism>
<sequence length="59" mass="6766">VAMAGYSDQKSKFDWMMCCEVITKLIFCKKIPKASEGLFDKENIVEKEIISIFSRIKSS</sequence>
<protein>
    <submittedName>
        <fullName evidence="1">Uncharacterized protein</fullName>
    </submittedName>
</protein>
<dbReference type="EMBL" id="JH993867">
    <property type="protein sequence ID" value="ELQ76158.1"/>
    <property type="molecule type" value="Genomic_DNA"/>
</dbReference>
<gene>
    <name evidence="1" type="ORF">THOM_0874</name>
</gene>
<keyword evidence="2" id="KW-1185">Reference proteome</keyword>
<evidence type="ECO:0000313" key="2">
    <source>
        <dbReference type="Proteomes" id="UP000011185"/>
    </source>
</evidence>
<feature type="non-terminal residue" evidence="1">
    <location>
        <position position="1"/>
    </location>
</feature>
<dbReference type="HOGENOM" id="CLU_2967565_0_0_1"/>
<reference evidence="1 2" key="1">
    <citation type="journal article" date="2012" name="PLoS Pathog.">
        <title>The genome of the obligate intracellular parasite Trachipleistophora hominis: new insights into microsporidian genome dynamics and reductive evolution.</title>
        <authorList>
            <person name="Heinz E."/>
            <person name="Williams T.A."/>
            <person name="Nakjang S."/>
            <person name="Noel C.J."/>
            <person name="Swan D.C."/>
            <person name="Goldberg A.V."/>
            <person name="Harris S.R."/>
            <person name="Weinmaier T."/>
            <person name="Markert S."/>
            <person name="Becher D."/>
            <person name="Bernhardt J."/>
            <person name="Dagan T."/>
            <person name="Hacker C."/>
            <person name="Lucocq J.M."/>
            <person name="Schweder T."/>
            <person name="Rattei T."/>
            <person name="Hall N."/>
            <person name="Hirt R.P."/>
            <person name="Embley T.M."/>
        </authorList>
    </citation>
    <scope>NUCLEOTIDE SEQUENCE [LARGE SCALE GENOMIC DNA]</scope>
</reference>
<name>L7JXJ1_TRAHO</name>
<evidence type="ECO:0000313" key="1">
    <source>
        <dbReference type="EMBL" id="ELQ76158.1"/>
    </source>
</evidence>